<proteinExistence type="predicted"/>
<dbReference type="RefSeq" id="WP_089205393.1">
    <property type="nucleotide sequence ID" value="NZ_FZOD01000001.1"/>
</dbReference>
<dbReference type="Proteomes" id="UP000198282">
    <property type="component" value="Unassembled WGS sequence"/>
</dbReference>
<dbReference type="Pfam" id="PF08843">
    <property type="entry name" value="AbiEii"/>
    <property type="match status" value="1"/>
</dbReference>
<organism evidence="1 2">
    <name type="scientific">Streptosporangium subroseum</name>
    <dbReference type="NCBI Taxonomy" id="106412"/>
    <lineage>
        <taxon>Bacteria</taxon>
        <taxon>Bacillati</taxon>
        <taxon>Actinomycetota</taxon>
        <taxon>Actinomycetes</taxon>
        <taxon>Streptosporangiales</taxon>
        <taxon>Streptosporangiaceae</taxon>
        <taxon>Streptosporangium</taxon>
    </lineage>
</organism>
<dbReference type="OrthoDB" id="3870258at2"/>
<dbReference type="InterPro" id="IPR014942">
    <property type="entry name" value="AbiEii"/>
</dbReference>
<evidence type="ECO:0000313" key="2">
    <source>
        <dbReference type="Proteomes" id="UP000198282"/>
    </source>
</evidence>
<protein>
    <submittedName>
        <fullName evidence="1">Nucleotidyl transferase AbiEii toxin, Type IV TA system</fullName>
    </submittedName>
</protein>
<name>A0A239A992_9ACTN</name>
<dbReference type="AlphaFoldDB" id="A0A239A992"/>
<keyword evidence="2" id="KW-1185">Reference proteome</keyword>
<gene>
    <name evidence="1" type="ORF">SAMN05216276_1001228</name>
</gene>
<dbReference type="EMBL" id="FZOD01000001">
    <property type="protein sequence ID" value="SNR92216.1"/>
    <property type="molecule type" value="Genomic_DNA"/>
</dbReference>
<evidence type="ECO:0000313" key="1">
    <source>
        <dbReference type="EMBL" id="SNR92216.1"/>
    </source>
</evidence>
<sequence length="214" mass="23285">MDPLHELATRIGLTSTERFGFALAGGYAVQAHGFLTRRSEDVDLFTSTGGEFDAAVIAAVTAYRAAGLKAEITLANQGFARLLVTDDDGRSVKIELGVDWRAHPPVRLEIGPVLHPDDAVGNKVAALYGRAEVRDFVDVDAVLRSGRYSTEDLIRLATDADPGFDTAMFAVALSALDRIPDQALAHHGLGDEEIHRLRRRFYEWEKSLRPDGGG</sequence>
<keyword evidence="1" id="KW-0808">Transferase</keyword>
<accession>A0A239A992</accession>
<reference evidence="1 2" key="1">
    <citation type="submission" date="2017-06" db="EMBL/GenBank/DDBJ databases">
        <authorList>
            <person name="Kim H.J."/>
            <person name="Triplett B.A."/>
        </authorList>
    </citation>
    <scope>NUCLEOTIDE SEQUENCE [LARGE SCALE GENOMIC DNA]</scope>
    <source>
        <strain evidence="1 2">CGMCC 4.2132</strain>
    </source>
</reference>
<dbReference type="GO" id="GO:0016740">
    <property type="term" value="F:transferase activity"/>
    <property type="evidence" value="ECO:0007669"/>
    <property type="project" value="UniProtKB-KW"/>
</dbReference>